<feature type="transmembrane region" description="Helical" evidence="9">
    <location>
        <begin position="72"/>
        <end position="89"/>
    </location>
</feature>
<feature type="transmembrane region" description="Helical" evidence="9">
    <location>
        <begin position="173"/>
        <end position="194"/>
    </location>
</feature>
<evidence type="ECO:0000256" key="5">
    <source>
        <dbReference type="ARBA" id="ARBA00022692"/>
    </source>
</evidence>
<keyword evidence="6 9" id="KW-1133">Transmembrane helix</keyword>
<feature type="transmembrane region" description="Helical" evidence="9">
    <location>
        <begin position="351"/>
        <end position="373"/>
    </location>
</feature>
<evidence type="ECO:0000256" key="9">
    <source>
        <dbReference type="SAM" id="Phobius"/>
    </source>
</evidence>
<feature type="transmembrane region" description="Helical" evidence="9">
    <location>
        <begin position="201"/>
        <end position="226"/>
    </location>
</feature>
<evidence type="ECO:0000313" key="10">
    <source>
        <dbReference type="EMBL" id="GAA1493245.1"/>
    </source>
</evidence>
<feature type="transmembrane region" description="Helical" evidence="9">
    <location>
        <begin position="323"/>
        <end position="345"/>
    </location>
</feature>
<evidence type="ECO:0000313" key="11">
    <source>
        <dbReference type="Proteomes" id="UP001501742"/>
    </source>
</evidence>
<organism evidence="10 11">
    <name type="scientific">Curtobacterium herbarum</name>
    <dbReference type="NCBI Taxonomy" id="150122"/>
    <lineage>
        <taxon>Bacteria</taxon>
        <taxon>Bacillati</taxon>
        <taxon>Actinomycetota</taxon>
        <taxon>Actinomycetes</taxon>
        <taxon>Micrococcales</taxon>
        <taxon>Microbacteriaceae</taxon>
        <taxon>Curtobacterium</taxon>
    </lineage>
</organism>
<evidence type="ECO:0000256" key="1">
    <source>
        <dbReference type="ARBA" id="ARBA00004651"/>
    </source>
</evidence>
<comment type="caution">
    <text evidence="10">The sequence shown here is derived from an EMBL/GenBank/DDBJ whole genome shotgun (WGS) entry which is preliminary data.</text>
</comment>
<dbReference type="InterPro" id="IPR006042">
    <property type="entry name" value="Xan_ur_permease"/>
</dbReference>
<evidence type="ECO:0000256" key="7">
    <source>
        <dbReference type="ARBA" id="ARBA00023136"/>
    </source>
</evidence>
<keyword evidence="5 9" id="KW-0812">Transmembrane</keyword>
<sequence length="464" mass="47263">MTRHAGSPARYGHRMGLPWKLHGDGRTVSAATIVAPDERLTWPRTIGLGVQHVVAMFGATFLVPLITGFPPSTTLLFSGIGTILFLLLTGNRLPSYLGSSFAFLAPIGAATKIGGIPLALSGIIVVGALLAVVGLIVHLAGAGWIDRLMPPVVSGAIVALIGFNLAPAARDNFVAAPVVAVITLAAIVLCTVLFRGLLGRLSIVVGVVVGYVAALIGGQVELSAVTKADWVGLPTFTAPAFDPSQMAVYLGFLPVVLALVAENVGHVKGVGQLTGRDLTPLTGRALFADGISTVLAGVGGGSATTTYGENIGVMAATRVFSTAAYWVAAIAAVLLGLSPKIGAVISTVPAGVLGGATTALYGLIGVIGIRIWVENRVDFAKPKNQLTAGIALIMGIADFTFHLGGATFGGIIIGTIAAIVVYHLMDLIGRARGTDPATPAATDAERAATGGVPVEPRVDTAKRD</sequence>
<feature type="transmembrane region" description="Helical" evidence="9">
    <location>
        <begin position="46"/>
        <end position="66"/>
    </location>
</feature>
<feature type="transmembrane region" description="Helical" evidence="9">
    <location>
        <begin position="148"/>
        <end position="167"/>
    </location>
</feature>
<evidence type="ECO:0000256" key="8">
    <source>
        <dbReference type="SAM" id="MobiDB-lite"/>
    </source>
</evidence>
<feature type="region of interest" description="Disordered" evidence="8">
    <location>
        <begin position="435"/>
        <end position="464"/>
    </location>
</feature>
<name>A0ABN1ZDZ3_9MICO</name>
<keyword evidence="3" id="KW-0813">Transport</keyword>
<dbReference type="InterPro" id="IPR006043">
    <property type="entry name" value="NCS2"/>
</dbReference>
<reference evidence="11" key="1">
    <citation type="journal article" date="2019" name="Int. J. Syst. Evol. Microbiol.">
        <title>The Global Catalogue of Microorganisms (GCM) 10K type strain sequencing project: providing services to taxonomists for standard genome sequencing and annotation.</title>
        <authorList>
            <consortium name="The Broad Institute Genomics Platform"/>
            <consortium name="The Broad Institute Genome Sequencing Center for Infectious Disease"/>
            <person name="Wu L."/>
            <person name="Ma J."/>
        </authorList>
    </citation>
    <scope>NUCLEOTIDE SEQUENCE [LARGE SCALE GENOMIC DNA]</scope>
    <source>
        <strain evidence="11">JCM 12140</strain>
    </source>
</reference>
<feature type="compositionally biased region" description="Low complexity" evidence="8">
    <location>
        <begin position="435"/>
        <end position="451"/>
    </location>
</feature>
<feature type="transmembrane region" description="Helical" evidence="9">
    <location>
        <begin position="407"/>
        <end position="425"/>
    </location>
</feature>
<evidence type="ECO:0000256" key="2">
    <source>
        <dbReference type="ARBA" id="ARBA00008821"/>
    </source>
</evidence>
<proteinExistence type="inferred from homology"/>
<gene>
    <name evidence="10" type="ORF">GCM10009627_15910</name>
</gene>
<dbReference type="Proteomes" id="UP001501742">
    <property type="component" value="Unassembled WGS sequence"/>
</dbReference>
<protein>
    <submittedName>
        <fullName evidence="10">Pyrimidine permease RutG</fullName>
    </submittedName>
</protein>
<dbReference type="EMBL" id="BAAAJX010000005">
    <property type="protein sequence ID" value="GAA1493245.1"/>
    <property type="molecule type" value="Genomic_DNA"/>
</dbReference>
<feature type="transmembrane region" description="Helical" evidence="9">
    <location>
        <begin position="119"/>
        <end position="141"/>
    </location>
</feature>
<keyword evidence="11" id="KW-1185">Reference proteome</keyword>
<evidence type="ECO:0000256" key="6">
    <source>
        <dbReference type="ARBA" id="ARBA00022989"/>
    </source>
</evidence>
<evidence type="ECO:0000256" key="3">
    <source>
        <dbReference type="ARBA" id="ARBA00022448"/>
    </source>
</evidence>
<dbReference type="PANTHER" id="PTHR42810">
    <property type="entry name" value="PURINE PERMEASE C1399.01C-RELATED"/>
    <property type="match status" value="1"/>
</dbReference>
<keyword evidence="7 9" id="KW-0472">Membrane</keyword>
<comment type="subcellular location">
    <subcellularLocation>
        <location evidence="1">Cell membrane</location>
        <topology evidence="1">Multi-pass membrane protein</topology>
    </subcellularLocation>
</comment>
<feature type="transmembrane region" description="Helical" evidence="9">
    <location>
        <begin position="246"/>
        <end position="264"/>
    </location>
</feature>
<evidence type="ECO:0000256" key="4">
    <source>
        <dbReference type="ARBA" id="ARBA00022475"/>
    </source>
</evidence>
<feature type="transmembrane region" description="Helical" evidence="9">
    <location>
        <begin position="96"/>
        <end position="113"/>
    </location>
</feature>
<dbReference type="NCBIfam" id="TIGR00801">
    <property type="entry name" value="ncs2"/>
    <property type="match status" value="1"/>
</dbReference>
<keyword evidence="4" id="KW-1003">Cell membrane</keyword>
<dbReference type="PANTHER" id="PTHR42810:SF4">
    <property type="entry name" value="URIC ACID TRANSPORTER UACT"/>
    <property type="match status" value="1"/>
</dbReference>
<accession>A0ABN1ZDZ3</accession>
<dbReference type="Pfam" id="PF00860">
    <property type="entry name" value="Xan_ur_permease"/>
    <property type="match status" value="1"/>
</dbReference>
<comment type="similarity">
    <text evidence="2">Belongs to the nucleobase:cation symporter-2 (NCS2) (TC 2.A.40) family.</text>
</comment>